<dbReference type="PANTHER" id="PTHR46481">
    <property type="entry name" value="ZINC FINGER BED DOMAIN-CONTAINING PROTEIN 4"/>
    <property type="match status" value="1"/>
</dbReference>
<dbReference type="InterPro" id="IPR012337">
    <property type="entry name" value="RNaseH-like_sf"/>
</dbReference>
<keyword evidence="7" id="KW-0804">Transcription</keyword>
<evidence type="ECO:0000259" key="11">
    <source>
        <dbReference type="PROSITE" id="PS50808"/>
    </source>
</evidence>
<reference evidence="12" key="2">
    <citation type="submission" date="2025-09" db="UniProtKB">
        <authorList>
            <consortium name="Ensembl"/>
        </authorList>
    </citation>
    <scope>IDENTIFICATION</scope>
</reference>
<keyword evidence="2" id="KW-0479">Metal-binding</keyword>
<dbReference type="SMART" id="SM00614">
    <property type="entry name" value="ZnF_BED"/>
    <property type="match status" value="1"/>
</dbReference>
<evidence type="ECO:0000256" key="7">
    <source>
        <dbReference type="ARBA" id="ARBA00023163"/>
    </source>
</evidence>
<dbReference type="Pfam" id="PF02892">
    <property type="entry name" value="zf-BED"/>
    <property type="match status" value="1"/>
</dbReference>
<keyword evidence="6" id="KW-0238">DNA-binding</keyword>
<evidence type="ECO:0000313" key="13">
    <source>
        <dbReference type="Proteomes" id="UP000694680"/>
    </source>
</evidence>
<keyword evidence="5" id="KW-0805">Transcription regulation</keyword>
<keyword evidence="13" id="KW-1185">Reference proteome</keyword>
<evidence type="ECO:0000256" key="2">
    <source>
        <dbReference type="ARBA" id="ARBA00022723"/>
    </source>
</evidence>
<dbReference type="SUPFAM" id="SSF140996">
    <property type="entry name" value="Hermes dimerisation domain"/>
    <property type="match status" value="1"/>
</dbReference>
<evidence type="ECO:0000256" key="9">
    <source>
        <dbReference type="PROSITE-ProRule" id="PRU00027"/>
    </source>
</evidence>
<feature type="region of interest" description="Disordered" evidence="10">
    <location>
        <begin position="1"/>
        <end position="28"/>
    </location>
</feature>
<keyword evidence="4" id="KW-0862">Zinc</keyword>
<protein>
    <recommendedName>
        <fullName evidence="11">BED-type domain-containing protein</fullName>
    </recommendedName>
</protein>
<dbReference type="PANTHER" id="PTHR46481:SF9">
    <property type="entry name" value="ZINC FINGER BED DOMAIN-CONTAINING PROTEIN 1-LIKE"/>
    <property type="match status" value="1"/>
</dbReference>
<dbReference type="SUPFAM" id="SSF53098">
    <property type="entry name" value="Ribonuclease H-like"/>
    <property type="match status" value="1"/>
</dbReference>
<dbReference type="Ensembl" id="ENSGWIT00000036224.1">
    <property type="protein sequence ID" value="ENSGWIP00000033286.1"/>
    <property type="gene ID" value="ENSGWIG00000017139.1"/>
</dbReference>
<evidence type="ECO:0000256" key="6">
    <source>
        <dbReference type="ARBA" id="ARBA00023125"/>
    </source>
</evidence>
<dbReference type="PROSITE" id="PS50808">
    <property type="entry name" value="ZF_BED"/>
    <property type="match status" value="1"/>
</dbReference>
<dbReference type="InterPro" id="IPR003656">
    <property type="entry name" value="Znf_BED"/>
</dbReference>
<evidence type="ECO:0000256" key="10">
    <source>
        <dbReference type="SAM" id="MobiDB-lite"/>
    </source>
</evidence>
<dbReference type="AlphaFoldDB" id="A0A8C5GP03"/>
<evidence type="ECO:0000313" key="12">
    <source>
        <dbReference type="Ensembl" id="ENSGWIP00000033286.1"/>
    </source>
</evidence>
<dbReference type="Pfam" id="PF05699">
    <property type="entry name" value="Dimer_Tnp_hAT"/>
    <property type="match status" value="1"/>
</dbReference>
<accession>A0A8C5GP03</accession>
<dbReference type="InterPro" id="IPR008906">
    <property type="entry name" value="HATC_C_dom"/>
</dbReference>
<comment type="subcellular location">
    <subcellularLocation>
        <location evidence="1">Nucleus</location>
    </subcellularLocation>
</comment>
<organism evidence="12 13">
    <name type="scientific">Gouania willdenowi</name>
    <name type="common">Blunt-snouted clingfish</name>
    <name type="synonym">Lepadogaster willdenowi</name>
    <dbReference type="NCBI Taxonomy" id="441366"/>
    <lineage>
        <taxon>Eukaryota</taxon>
        <taxon>Metazoa</taxon>
        <taxon>Chordata</taxon>
        <taxon>Craniata</taxon>
        <taxon>Vertebrata</taxon>
        <taxon>Euteleostomi</taxon>
        <taxon>Actinopterygii</taxon>
        <taxon>Neopterygii</taxon>
        <taxon>Teleostei</taxon>
        <taxon>Neoteleostei</taxon>
        <taxon>Acanthomorphata</taxon>
        <taxon>Ovalentaria</taxon>
        <taxon>Blenniimorphae</taxon>
        <taxon>Blenniiformes</taxon>
        <taxon>Gobiesocoidei</taxon>
        <taxon>Gobiesocidae</taxon>
        <taxon>Gobiesocinae</taxon>
        <taxon>Gouania</taxon>
    </lineage>
</organism>
<sequence length="633" mass="71082">MCAQSAEHKMETETEGDERQGEQRKRRKLSKVWDHYKLKREQNTVQCVYCKTELAYHNSTTSMLQHLSRKHPLYASSLPSGSNSKSQSGTLDSFVQRAPSCSTAQAADFTDRILNMIVTDMRPLSMVEDEGFQKMIFAFNPNYALPSRTYFMKIMEKKYEDIKGKLKNMLKETDSIALTIDIWTSVATEAYLGVTCHFLGEDWGMESHSLTTMPLEERHTATNIAEWIEDVIAKFNISPEKIKAVVHDNGANVVAAAKILAEKNGWASVRCAGHTLNLVVQGALKKNQAISKCVAAARCLVEHFKKSELACTKLKDKQQQMGTPSHMLVQDVSTRWNSTFHMLSRLLEQRWPVTAALSDPAVTPRGKHYLDLKPEQWDVIQELNQALEPFEGATVFLSGQEYVTLSALPQLVQSLKKSIQTPAFETAPVKSYHTDVTEQITARWQGLDVFQPESNHILLAAALDPRFRKLKFLSPDEVFKVQSTVQTLALAAKKEAKQKNASEIGSPITTQDKPLTSAKSLLEKILGSSDSSTSDEEDEEQQLSQNVQKEVLMYFGEHPLSKKENPLSWWKVNAARYPTLSKLAQSFLCIPATSTPSERLFSAAGNIASKRRASLSSEHVDMLTFLHCNHRLL</sequence>
<feature type="compositionally biased region" description="Basic and acidic residues" evidence="10">
    <location>
        <begin position="1"/>
        <end position="23"/>
    </location>
</feature>
<dbReference type="GO" id="GO:0003677">
    <property type="term" value="F:DNA binding"/>
    <property type="evidence" value="ECO:0007669"/>
    <property type="project" value="UniProtKB-KW"/>
</dbReference>
<keyword evidence="3 9" id="KW-0863">Zinc-finger</keyword>
<name>A0A8C5GP03_GOUWI</name>
<dbReference type="GO" id="GO:0005634">
    <property type="term" value="C:nucleus"/>
    <property type="evidence" value="ECO:0007669"/>
    <property type="project" value="UniProtKB-SubCell"/>
</dbReference>
<keyword evidence="8" id="KW-0539">Nucleus</keyword>
<dbReference type="SUPFAM" id="SSF57667">
    <property type="entry name" value="beta-beta-alpha zinc fingers"/>
    <property type="match status" value="1"/>
</dbReference>
<dbReference type="InterPro" id="IPR036236">
    <property type="entry name" value="Znf_C2H2_sf"/>
</dbReference>
<dbReference type="Gene3D" id="1.10.10.1070">
    <property type="entry name" value="Zinc finger, BED domain-containing"/>
    <property type="match status" value="1"/>
</dbReference>
<feature type="domain" description="BED-type" evidence="11">
    <location>
        <begin position="27"/>
        <end position="78"/>
    </location>
</feature>
<proteinExistence type="predicted"/>
<evidence type="ECO:0000256" key="1">
    <source>
        <dbReference type="ARBA" id="ARBA00004123"/>
    </source>
</evidence>
<dbReference type="GO" id="GO:0046983">
    <property type="term" value="F:protein dimerization activity"/>
    <property type="evidence" value="ECO:0007669"/>
    <property type="project" value="InterPro"/>
</dbReference>
<dbReference type="InterPro" id="IPR052035">
    <property type="entry name" value="ZnF_BED_domain_contain"/>
</dbReference>
<evidence type="ECO:0000256" key="8">
    <source>
        <dbReference type="ARBA" id="ARBA00023242"/>
    </source>
</evidence>
<dbReference type="Proteomes" id="UP000694680">
    <property type="component" value="Unassembled WGS sequence"/>
</dbReference>
<evidence type="ECO:0000256" key="3">
    <source>
        <dbReference type="ARBA" id="ARBA00022771"/>
    </source>
</evidence>
<dbReference type="GO" id="GO:0008270">
    <property type="term" value="F:zinc ion binding"/>
    <property type="evidence" value="ECO:0007669"/>
    <property type="project" value="UniProtKB-KW"/>
</dbReference>
<evidence type="ECO:0000256" key="4">
    <source>
        <dbReference type="ARBA" id="ARBA00022833"/>
    </source>
</evidence>
<reference evidence="12" key="1">
    <citation type="submission" date="2025-08" db="UniProtKB">
        <authorList>
            <consortium name="Ensembl"/>
        </authorList>
    </citation>
    <scope>IDENTIFICATION</scope>
</reference>
<evidence type="ECO:0000256" key="5">
    <source>
        <dbReference type="ARBA" id="ARBA00023015"/>
    </source>
</evidence>